<evidence type="ECO:0000256" key="7">
    <source>
        <dbReference type="ARBA" id="ARBA00022989"/>
    </source>
</evidence>
<dbReference type="Bgee" id="ENSMODG00000049709">
    <property type="expression patterns" value="Expressed in skeletal muscle tissue and 20 other cell types or tissues"/>
</dbReference>
<keyword evidence="12" id="KW-1185">Reference proteome</keyword>
<keyword evidence="8 10" id="KW-0496">Mitochondrion</keyword>
<evidence type="ECO:0000256" key="10">
    <source>
        <dbReference type="RuleBase" id="RU368101"/>
    </source>
</evidence>
<dbReference type="SUPFAM" id="SSF81431">
    <property type="entry name" value="Mitochondrial cytochrome c oxidase subunit VIIIb (aka IX)"/>
    <property type="match status" value="1"/>
</dbReference>
<protein>
    <recommendedName>
        <fullName evidence="10">Cytochrome c oxidase subunit 8</fullName>
    </recommendedName>
    <alternativeName>
        <fullName evidence="10">Cytochrome c oxidase polypeptide VIII</fullName>
    </alternativeName>
</protein>
<dbReference type="STRING" id="13616.ENSMODP00000045334"/>
<keyword evidence="4" id="KW-0812">Transmembrane</keyword>
<dbReference type="InterPro" id="IPR036548">
    <property type="entry name" value="Cyt_c_oxidase_su8_sf"/>
</dbReference>
<evidence type="ECO:0000256" key="1">
    <source>
        <dbReference type="ARBA" id="ARBA00004434"/>
    </source>
</evidence>
<accession>A0A5F8GD58</accession>
<dbReference type="AlphaFoldDB" id="A0A5F8GD58"/>
<dbReference type="OMA" id="WVVPKAH"/>
<evidence type="ECO:0000256" key="8">
    <source>
        <dbReference type="ARBA" id="ARBA00023128"/>
    </source>
</evidence>
<dbReference type="PANTHER" id="PTHR16717:SF4">
    <property type="entry name" value="CYTOCHROME C OXIDASE SUBUNIT 8B, MITOCHONDRIAL"/>
    <property type="match status" value="1"/>
</dbReference>
<reference evidence="11" key="3">
    <citation type="submission" date="2025-09" db="UniProtKB">
        <authorList>
            <consortium name="Ensembl"/>
        </authorList>
    </citation>
    <scope>IDENTIFICATION</scope>
</reference>
<dbReference type="UniPathway" id="UPA00705"/>
<evidence type="ECO:0000256" key="2">
    <source>
        <dbReference type="ARBA" id="ARBA00004673"/>
    </source>
</evidence>
<keyword evidence="6 10" id="KW-0809">Transit peptide</keyword>
<comment type="function">
    <text evidence="10">Component of the cytochrome c oxidase, the last enzyme in the mitochondrial electron transport chain which drives oxidative phosphorylation. The respiratory chain contains 3 multisubunit complexes succinate dehydrogenase (complex II, CII), ubiquinol-cytochrome c oxidoreductase (cytochrome b-c1 complex, complex III, CIII) and cytochrome c oxidase (complex IV, CIV), that cooperate to transfer electrons derived from NADH and succinate to molecular oxygen, creating an electrochemical gradient over the inner membrane that drives transmembrane transport and the ATP synthase. Cytochrome c oxidase is the component of the respiratory chain that catalyzes the reduction of oxygen to water. Electrons originating from reduced cytochrome c in the intermembrane space (IMS) are transferred via the dinuclear copper A center (CU(A)) of subunit 2 and heme A of subunit 1 to the active site in subunit 1, a binuclear center (BNC) formed by heme A3 and copper B (CU(B)). The BNC reduces molecular oxygen to 2 water molecules using 4 electrons from cytochrome c in the IMS and 4 protons from the mitochondrial matrix.</text>
</comment>
<organism evidence="11 12">
    <name type="scientific">Monodelphis domestica</name>
    <name type="common">Gray short-tailed opossum</name>
    <dbReference type="NCBI Taxonomy" id="13616"/>
    <lineage>
        <taxon>Eukaryota</taxon>
        <taxon>Metazoa</taxon>
        <taxon>Chordata</taxon>
        <taxon>Craniata</taxon>
        <taxon>Vertebrata</taxon>
        <taxon>Euteleostomi</taxon>
        <taxon>Mammalia</taxon>
        <taxon>Metatheria</taxon>
        <taxon>Didelphimorphia</taxon>
        <taxon>Didelphidae</taxon>
        <taxon>Monodelphis</taxon>
    </lineage>
</organism>
<dbReference type="GeneTree" id="ENSGT00950000183650"/>
<dbReference type="PANTHER" id="PTHR16717">
    <property type="entry name" value="CYTOCHROME C OXIDASE POLYPEPTIDE VIII"/>
    <property type="match status" value="1"/>
</dbReference>
<comment type="subcellular location">
    <subcellularLocation>
        <location evidence="1 10">Mitochondrion inner membrane</location>
        <topology evidence="1 10">Single-pass membrane protein</topology>
    </subcellularLocation>
</comment>
<evidence type="ECO:0000256" key="3">
    <source>
        <dbReference type="ARBA" id="ARBA00010117"/>
    </source>
</evidence>
<keyword evidence="9" id="KW-0472">Membrane</keyword>
<dbReference type="Gene3D" id="4.10.81.10">
    <property type="entry name" value="Cytochrome c oxidase, subunit 8"/>
    <property type="match status" value="1"/>
</dbReference>
<evidence type="ECO:0000313" key="11">
    <source>
        <dbReference type="Ensembl" id="ENSMODP00000045334.1"/>
    </source>
</evidence>
<dbReference type="GO" id="GO:0045277">
    <property type="term" value="C:respiratory chain complex IV"/>
    <property type="evidence" value="ECO:0000318"/>
    <property type="project" value="GO_Central"/>
</dbReference>
<evidence type="ECO:0000256" key="4">
    <source>
        <dbReference type="ARBA" id="ARBA00022692"/>
    </source>
</evidence>
<sequence>RPRLPPPPFLLPAEAPAGQTGALTLPRAHISARPARDPTSSGEQAAALLVTFVTFLGPPGWILAHFDSYKQGSA</sequence>
<comment type="similarity">
    <text evidence="3 10">Belongs to the cytochrome c oxidase VIII family.</text>
</comment>
<name>A0A5F8GD58_MONDO</name>
<evidence type="ECO:0000313" key="12">
    <source>
        <dbReference type="Proteomes" id="UP000002280"/>
    </source>
</evidence>
<dbReference type="InterPro" id="IPR003205">
    <property type="entry name" value="Cyt_c_oxidase_su8"/>
</dbReference>
<evidence type="ECO:0000256" key="9">
    <source>
        <dbReference type="ARBA" id="ARBA00023136"/>
    </source>
</evidence>
<dbReference type="GO" id="GO:0006123">
    <property type="term" value="P:mitochondrial electron transport, cytochrome c to oxygen"/>
    <property type="evidence" value="ECO:0007669"/>
    <property type="project" value="UniProtKB-UniRule"/>
</dbReference>
<reference evidence="11" key="2">
    <citation type="submission" date="2025-08" db="UniProtKB">
        <authorList>
            <consortium name="Ensembl"/>
        </authorList>
    </citation>
    <scope>IDENTIFICATION</scope>
</reference>
<keyword evidence="7" id="KW-1133">Transmembrane helix</keyword>
<comment type="pathway">
    <text evidence="2 10">Energy metabolism; oxidative phosphorylation.</text>
</comment>
<dbReference type="GO" id="GO:0005739">
    <property type="term" value="C:mitochondrion"/>
    <property type="evidence" value="ECO:0000318"/>
    <property type="project" value="GO_Central"/>
</dbReference>
<evidence type="ECO:0000256" key="5">
    <source>
        <dbReference type="ARBA" id="ARBA00022792"/>
    </source>
</evidence>
<reference evidence="11" key="1">
    <citation type="journal article" date="2007" name="Nature">
        <title>Genome of the marsupial Monodelphis domestica reveals innovation in non-coding sequences.</title>
        <authorList>
            <person name="Mikkelsen T.S."/>
            <person name="Wakefield M.J."/>
            <person name="Aken B."/>
            <person name="Amemiya C.T."/>
            <person name="Chang J.L."/>
            <person name="Duke S."/>
            <person name="Garber M."/>
            <person name="Gentles A.J."/>
            <person name="Goodstadt L."/>
            <person name="Heger A."/>
            <person name="Jurka J."/>
            <person name="Kamal M."/>
            <person name="Mauceli E."/>
            <person name="Searle S.M."/>
            <person name="Sharpe T."/>
            <person name="Baker M.L."/>
            <person name="Batzer M.A."/>
            <person name="Benos P.V."/>
            <person name="Belov K."/>
            <person name="Clamp M."/>
            <person name="Cook A."/>
            <person name="Cuff J."/>
            <person name="Das R."/>
            <person name="Davidow L."/>
            <person name="Deakin J.E."/>
            <person name="Fazzari M.J."/>
            <person name="Glass J.L."/>
            <person name="Grabherr M."/>
            <person name="Greally J.M."/>
            <person name="Gu W."/>
            <person name="Hore T.A."/>
            <person name="Huttley G.A."/>
            <person name="Kleber M."/>
            <person name="Jirtle R.L."/>
            <person name="Koina E."/>
            <person name="Lee J.T."/>
            <person name="Mahony S."/>
            <person name="Marra M.A."/>
            <person name="Miller R.D."/>
            <person name="Nicholls R.D."/>
            <person name="Oda M."/>
            <person name="Papenfuss A.T."/>
            <person name="Parra Z.E."/>
            <person name="Pollock D.D."/>
            <person name="Ray D.A."/>
            <person name="Schein J.E."/>
            <person name="Speed T.P."/>
            <person name="Thompson K."/>
            <person name="VandeBerg J.L."/>
            <person name="Wade C.M."/>
            <person name="Walker J.A."/>
            <person name="Waters P.D."/>
            <person name="Webber C."/>
            <person name="Weidman J.R."/>
            <person name="Xie X."/>
            <person name="Zody M.C."/>
            <person name="Baldwin J."/>
            <person name="Abdouelleil A."/>
            <person name="Abdulkadir J."/>
            <person name="Abebe A."/>
            <person name="Abera B."/>
            <person name="Abreu J."/>
            <person name="Acer S.C."/>
            <person name="Aftuck L."/>
            <person name="Alexander A."/>
            <person name="An P."/>
            <person name="Anderson E."/>
            <person name="Anderson S."/>
            <person name="Arachi H."/>
            <person name="Azer M."/>
            <person name="Bachantsang P."/>
            <person name="Barry A."/>
            <person name="Bayul T."/>
            <person name="Berlin A."/>
            <person name="Bessette D."/>
            <person name="Bloom T."/>
            <person name="Bloom T."/>
            <person name="Boguslavskiy L."/>
            <person name="Bonnet C."/>
            <person name="Boukhgalter B."/>
            <person name="Bourzgui I."/>
            <person name="Brown A."/>
            <person name="Cahill P."/>
            <person name="Channer S."/>
            <person name="Cheshatsang Y."/>
            <person name="Chuda L."/>
            <person name="Citroen M."/>
            <person name="Collymore A."/>
            <person name="Cooke P."/>
            <person name="Costello M."/>
            <person name="D'Aco K."/>
            <person name="Daza R."/>
            <person name="De Haan G."/>
            <person name="DeGray S."/>
            <person name="DeMaso C."/>
            <person name="Dhargay N."/>
            <person name="Dooley K."/>
            <person name="Dooley E."/>
            <person name="Doricent M."/>
            <person name="Dorje P."/>
            <person name="Dorjee K."/>
            <person name="Dupes A."/>
            <person name="Elong R."/>
            <person name="Falk J."/>
            <person name="Farina A."/>
            <person name="Faro S."/>
            <person name="Ferguson D."/>
            <person name="Fisher S."/>
            <person name="Foley C.D."/>
            <person name="Franke A."/>
            <person name="Friedrich D."/>
            <person name="Gadbois L."/>
            <person name="Gearin G."/>
            <person name="Gearin C.R."/>
            <person name="Giannoukos G."/>
            <person name="Goode T."/>
            <person name="Graham J."/>
            <person name="Grandbois E."/>
            <person name="Grewal S."/>
            <person name="Gyaltsen K."/>
            <person name="Hafez N."/>
            <person name="Hagos B."/>
            <person name="Hall J."/>
            <person name="Henson C."/>
            <person name="Hollinger A."/>
            <person name="Honan T."/>
            <person name="Huard M.D."/>
            <person name="Hughes L."/>
            <person name="Hurhula B."/>
            <person name="Husby M.E."/>
            <person name="Kamat A."/>
            <person name="Kanga B."/>
            <person name="Kashin S."/>
            <person name="Khazanovich D."/>
            <person name="Kisner P."/>
            <person name="Lance K."/>
            <person name="Lara M."/>
            <person name="Lee W."/>
            <person name="Lennon N."/>
            <person name="Letendre F."/>
            <person name="LeVine R."/>
            <person name="Lipovsky A."/>
            <person name="Liu X."/>
            <person name="Liu J."/>
            <person name="Liu S."/>
            <person name="Lokyitsang T."/>
            <person name="Lokyitsang Y."/>
            <person name="Lubonja R."/>
            <person name="Lui A."/>
            <person name="MacDonald P."/>
            <person name="Magnisalis V."/>
            <person name="Maru K."/>
            <person name="Matthews C."/>
            <person name="McCusker W."/>
            <person name="McDonough S."/>
            <person name="Mehta T."/>
            <person name="Meldrim J."/>
            <person name="Meneus L."/>
            <person name="Mihai O."/>
            <person name="Mihalev A."/>
            <person name="Mihova T."/>
            <person name="Mittelman R."/>
            <person name="Mlenga V."/>
            <person name="Montmayeur A."/>
            <person name="Mulrain L."/>
            <person name="Navidi A."/>
            <person name="Naylor J."/>
            <person name="Negash T."/>
            <person name="Nguyen T."/>
            <person name="Nguyen N."/>
            <person name="Nicol R."/>
            <person name="Norbu C."/>
            <person name="Norbu N."/>
            <person name="Novod N."/>
            <person name="O'Neill B."/>
            <person name="Osman S."/>
            <person name="Markiewicz E."/>
            <person name="Oyono O.L."/>
            <person name="Patti C."/>
            <person name="Phunkhang P."/>
            <person name="Pierre F."/>
            <person name="Priest M."/>
            <person name="Raghuraman S."/>
            <person name="Rege F."/>
            <person name="Reyes R."/>
            <person name="Rise C."/>
            <person name="Rogov P."/>
            <person name="Ross K."/>
            <person name="Ryan E."/>
            <person name="Settipalli S."/>
            <person name="Shea T."/>
            <person name="Sherpa N."/>
            <person name="Shi L."/>
            <person name="Shih D."/>
            <person name="Sparrow T."/>
            <person name="Spaulding J."/>
            <person name="Stalker J."/>
            <person name="Stange-Thomann N."/>
            <person name="Stavropoulos S."/>
            <person name="Stone C."/>
            <person name="Strader C."/>
            <person name="Tesfaye S."/>
            <person name="Thomson T."/>
            <person name="Thoulutsang Y."/>
            <person name="Thoulutsang D."/>
            <person name="Topham K."/>
            <person name="Topping I."/>
            <person name="Tsamla T."/>
            <person name="Vassiliev H."/>
            <person name="Vo A."/>
            <person name="Wangchuk T."/>
            <person name="Wangdi T."/>
            <person name="Weiand M."/>
            <person name="Wilkinson J."/>
            <person name="Wilson A."/>
            <person name="Yadav S."/>
            <person name="Young G."/>
            <person name="Yu Q."/>
            <person name="Zembek L."/>
            <person name="Zhong D."/>
            <person name="Zimmer A."/>
            <person name="Zwirko Z."/>
            <person name="Jaffe D.B."/>
            <person name="Alvarez P."/>
            <person name="Brockman W."/>
            <person name="Butler J."/>
            <person name="Chin C."/>
            <person name="Gnerre S."/>
            <person name="MacCallum I."/>
            <person name="Graves J.A."/>
            <person name="Ponting C.P."/>
            <person name="Breen M."/>
            <person name="Samollow P.B."/>
            <person name="Lander E.S."/>
            <person name="Lindblad-Toh K."/>
        </authorList>
    </citation>
    <scope>NUCLEOTIDE SEQUENCE [LARGE SCALE GENOMIC DNA]</scope>
</reference>
<comment type="subunit">
    <text evidence="10">Component of the cytochrome c oxidase (complex IV, CIV), a multisubunit enzyme composed of 14 subunits. The complex is composed of a catalytic core of 3 subunits MT-CO1, MT-CO2 and MT-CO3, encoded in the mitochondrial DNA, and 11 supernumerary subunits COX4I, COX5A, COX5B, COX6A, COX6B, COX6C, COX7A, COX7B, COX7C, COX8 and NDUFA4, which are encoded in the nuclear genome. The complex exists as a monomer or a dimer and forms supercomplexes (SCs) in the inner mitochondrial membrane with NADH-ubiquinone oxidoreductase (complex I, CI) and ubiquinol-cytochrome c oxidoreductase (cytochrome b-c1 complex, complex III, CIII), resulting in different assemblies (supercomplex SCI(1)III(2)IV(1) and megacomplex MCI(2)III(2)IV(2)).</text>
</comment>
<dbReference type="Proteomes" id="UP000002280">
    <property type="component" value="Unplaced"/>
</dbReference>
<proteinExistence type="inferred from homology"/>
<dbReference type="GO" id="GO:0005743">
    <property type="term" value="C:mitochondrial inner membrane"/>
    <property type="evidence" value="ECO:0007669"/>
    <property type="project" value="UniProtKB-SubCell"/>
</dbReference>
<dbReference type="InParanoid" id="A0A5F8GD58"/>
<evidence type="ECO:0000256" key="6">
    <source>
        <dbReference type="ARBA" id="ARBA00022946"/>
    </source>
</evidence>
<keyword evidence="5 10" id="KW-0999">Mitochondrion inner membrane</keyword>
<dbReference type="FunFam" id="4.10.81.10:FF:000001">
    <property type="entry name" value="Cytochrome c oxidase subunit 8B, mitochondrial"/>
    <property type="match status" value="1"/>
</dbReference>
<dbReference type="Ensembl" id="ENSMODT00000059836.1">
    <property type="protein sequence ID" value="ENSMODP00000045334.1"/>
    <property type="gene ID" value="ENSMODG00000049709.1"/>
</dbReference>
<dbReference type="Pfam" id="PF02285">
    <property type="entry name" value="COX8"/>
    <property type="match status" value="1"/>
</dbReference>